<sequence>MTDTPDPILSHSFDLSRVADVRRRDPATEISITATEAQCAAIAAGFGVPGIAALSGSFALRRAPDGLVHATLTLRARVTQTCVVTIEPFEQDVAERAELILLTEAQAAARRDAGADEAIDPDAPDDIIATGTIIDLGAILTEQLALALDPYPRKPDAAIPADFAPQRESKFSALAQLRDIANAAGKPRPE</sequence>
<evidence type="ECO:0000313" key="2">
    <source>
        <dbReference type="Proteomes" id="UP000186308"/>
    </source>
</evidence>
<accession>A0A8G2FC85</accession>
<organism evidence="1 2">
    <name type="scientific">Acidiphilium rubrum</name>
    <dbReference type="NCBI Taxonomy" id="526"/>
    <lineage>
        <taxon>Bacteria</taxon>
        <taxon>Pseudomonadati</taxon>
        <taxon>Pseudomonadota</taxon>
        <taxon>Alphaproteobacteria</taxon>
        <taxon>Acetobacterales</taxon>
        <taxon>Acidocellaceae</taxon>
        <taxon>Acidiphilium</taxon>
    </lineage>
</organism>
<dbReference type="Pfam" id="PF02620">
    <property type="entry name" value="YceD"/>
    <property type="match status" value="1"/>
</dbReference>
<reference evidence="1 2" key="1">
    <citation type="submission" date="2017-01" db="EMBL/GenBank/DDBJ databases">
        <authorList>
            <person name="Varghese N."/>
            <person name="Submissions S."/>
        </authorList>
    </citation>
    <scope>NUCLEOTIDE SEQUENCE [LARGE SCALE GENOMIC DNA]</scope>
    <source>
        <strain evidence="1 2">ATCC 35905</strain>
    </source>
</reference>
<gene>
    <name evidence="1" type="ORF">SAMN05421828_10313</name>
</gene>
<evidence type="ECO:0000313" key="1">
    <source>
        <dbReference type="EMBL" id="SIQ26610.1"/>
    </source>
</evidence>
<proteinExistence type="predicted"/>
<dbReference type="InterPro" id="IPR003772">
    <property type="entry name" value="YceD"/>
</dbReference>
<evidence type="ECO:0008006" key="3">
    <source>
        <dbReference type="Google" id="ProtNLM"/>
    </source>
</evidence>
<dbReference type="RefSeq" id="WP_162176792.1">
    <property type="nucleotide sequence ID" value="NZ_FTNE01000003.1"/>
</dbReference>
<dbReference type="EMBL" id="FTNE01000003">
    <property type="protein sequence ID" value="SIQ26610.1"/>
    <property type="molecule type" value="Genomic_DNA"/>
</dbReference>
<protein>
    <recommendedName>
        <fullName evidence="3">DUF177 domain-containing protein</fullName>
    </recommendedName>
</protein>
<comment type="caution">
    <text evidence="1">The sequence shown here is derived from an EMBL/GenBank/DDBJ whole genome shotgun (WGS) entry which is preliminary data.</text>
</comment>
<keyword evidence="2" id="KW-1185">Reference proteome</keyword>
<dbReference type="Proteomes" id="UP000186308">
    <property type="component" value="Unassembled WGS sequence"/>
</dbReference>
<name>A0A8G2FC85_ACIRU</name>
<dbReference type="AlphaFoldDB" id="A0A8G2FC85"/>